<feature type="signal peptide" evidence="2">
    <location>
        <begin position="1"/>
        <end position="24"/>
    </location>
</feature>
<sequence>MKRKINKLWLLLGAVSVASTPIMASSCIYENHPSVIFAKNFIKSNYWKDNAKNIENKISEELSKTEIRKFYDEIMANIKLQSTFSGYDIFTPNSIITINVTTRDEQEINALLKSMDSVVRAVLEETPFYALYLMNKNSILKRENNKITFDYKSSEAVFNYIQASDFIQLLDLYKSQSEKSIENVYRNVVFDYIKNKPFNFDKYSPYYNEYKNNMSITHSIVAGLGPLYVLNNTDKVGRKSDETKVFAEELSKDDELSEEFMNSPVEFVEDHPDLLYYDSYHGEIDRTREDIYLHGVAASERMIKETLIEIEELTDLAFKYRELKSENRLEEANKAKEEMLNYINNSQYLKQSYEKQVEYVKDKKSKTISNIYHYVEFYALSLFLLGYKNIELVSLDWPENTEYNEFNKTNLRYFVIKIKDSKGQTKYLDPYRDYMNYFQDKQYDYGQVYDNIPEGFTISSEFK</sequence>
<evidence type="ECO:0008006" key="5">
    <source>
        <dbReference type="Google" id="ProtNLM"/>
    </source>
</evidence>
<evidence type="ECO:0000256" key="2">
    <source>
        <dbReference type="SAM" id="SignalP"/>
    </source>
</evidence>
<dbReference type="AlphaFoldDB" id="A0A5B8K0C6"/>
<protein>
    <recommendedName>
        <fullName evidence="5">Lipoprotein</fullName>
    </recommendedName>
</protein>
<dbReference type="KEGG" id="mans:FRW55_03175"/>
<evidence type="ECO:0000256" key="1">
    <source>
        <dbReference type="SAM" id="Coils"/>
    </source>
</evidence>
<feature type="coiled-coil region" evidence="1">
    <location>
        <begin position="296"/>
        <end position="340"/>
    </location>
</feature>
<organism evidence="3 4">
    <name type="scientific">Mycoplasma anserisalpingitidis</name>
    <dbReference type="NCBI Taxonomy" id="519450"/>
    <lineage>
        <taxon>Bacteria</taxon>
        <taxon>Bacillati</taxon>
        <taxon>Mycoplasmatota</taxon>
        <taxon>Mollicutes</taxon>
        <taxon>Mycoplasmataceae</taxon>
        <taxon>Mycoplasma</taxon>
    </lineage>
</organism>
<name>A0A5B8K0C6_9MOLU</name>
<keyword evidence="1" id="KW-0175">Coiled coil</keyword>
<dbReference type="PROSITE" id="PS51257">
    <property type="entry name" value="PROKAR_LIPOPROTEIN"/>
    <property type="match status" value="1"/>
</dbReference>
<evidence type="ECO:0000313" key="4">
    <source>
        <dbReference type="Proteomes" id="UP000318927"/>
    </source>
</evidence>
<keyword evidence="2" id="KW-0732">Signal</keyword>
<reference evidence="3 4" key="1">
    <citation type="journal article" date="2019" name="Microbiol. Resour. Announc.">
        <title>Complete Genome Sequences of Three Mycoplasma anserisalpingitis (Mycoplasma sp. 1220) Strains.</title>
        <authorList>
            <person name="Grozner D."/>
            <person name="Forro B."/>
            <person name="Kovacs A.B."/>
            <person name="Marton S."/>
            <person name="Banyai K."/>
            <person name="Kreizinger Z."/>
            <person name="Sulyok K.M."/>
            <person name="Gyuranecz M."/>
        </authorList>
    </citation>
    <scope>NUCLEOTIDE SEQUENCE [LARGE SCALE GENOMIC DNA]</scope>
    <source>
        <strain evidence="3 4">ATCC:BAA-2147</strain>
    </source>
</reference>
<evidence type="ECO:0000313" key="3">
    <source>
        <dbReference type="EMBL" id="QDY87138.1"/>
    </source>
</evidence>
<accession>A0A5B8K0C6</accession>
<keyword evidence="4" id="KW-1185">Reference proteome</keyword>
<dbReference type="OrthoDB" id="401292at2"/>
<proteinExistence type="predicted"/>
<dbReference type="EMBL" id="CP042295">
    <property type="protein sequence ID" value="QDY87138.1"/>
    <property type="molecule type" value="Genomic_DNA"/>
</dbReference>
<feature type="chain" id="PRO_5022695686" description="Lipoprotein" evidence="2">
    <location>
        <begin position="25"/>
        <end position="463"/>
    </location>
</feature>
<gene>
    <name evidence="3" type="ORF">FRW55_03175</name>
</gene>
<dbReference type="Proteomes" id="UP000318927">
    <property type="component" value="Chromosome"/>
</dbReference>